<reference evidence="13" key="1">
    <citation type="submission" date="2020-01" db="EMBL/GenBank/DDBJ databases">
        <title>The Celery Genome Sequence Reveals Sequential Paleo-tetraploidization, Resistance Gene Elimination, Karyotype Evolution, and Functional Innovation in Apiales.</title>
        <authorList>
            <person name="Song X."/>
        </authorList>
    </citation>
    <scope>NUCLEOTIDE SEQUENCE</scope>
    <source>
        <tissue evidence="13">Leaf</tissue>
    </source>
</reference>
<feature type="transmembrane region" description="Helical" evidence="10">
    <location>
        <begin position="62"/>
        <end position="84"/>
    </location>
</feature>
<feature type="transmembrane region" description="Helical" evidence="10">
    <location>
        <begin position="110"/>
        <end position="128"/>
    </location>
</feature>
<sequence length="585" mass="66186">MIGTCMVIGDGILTPCISVLSAVGGIKQASNKMTEDMIVWMSVAVLVVLFIVQRFGTGKVGYTFAPILLIWFFFIAFTGLYNFIKYDPSVIKALNPMYIIYYFKRDKKQAWISLGGTVLSITGAEALFADVGHFTVRSIQLSTCTVIYPAIVLQYMGQSSYLRKHKMDALNAFYKAVPGPVYWPMFVIAVLAAIIASQSLISATFSIIQQSLALGCFPRVKIVHTSTKYEGQVYIPEINYLLMLACVAVTLGFRDPGKLGNAYGLAVVSVMAITSSLLVVIMIMIWKTHLLLIISYILIIGGLELLYLTAVLSKFIEGGYLPLVFAVILLAIMYTWNDVYRRKYYYELEHKISAERLKDIALNTNVSRLPGIAVFYSELVQGIPPIFGQYVSNVPVLHSLLVFVSIKSLPISKVPVDERFLFRQVQPKELNMFRCIVRYGYTDIRNEEEPFERLLVEGLKAYMQEEFLINESNQNHVQSNEADNDDICVQIEEDEIENEATERNIEEVTHGTEMMEVVEKAWHAGVVHFVGDNEVIAGKSANLWKRVLINYAYYFLKNNLRQSINKVFDIPQERMLKVGMTYELQ</sequence>
<feature type="transmembrane region" description="Helical" evidence="10">
    <location>
        <begin position="318"/>
        <end position="336"/>
    </location>
</feature>
<dbReference type="AlphaFoldDB" id="A0A6L5BBS4"/>
<dbReference type="EMBL" id="WRXP01000032">
    <property type="protein sequence ID" value="KAF1002980.1"/>
    <property type="molecule type" value="Genomic_DNA"/>
</dbReference>
<feature type="domain" description="K+ potassium transporter integral membrane" evidence="11">
    <location>
        <begin position="1"/>
        <end position="357"/>
    </location>
</feature>
<keyword evidence="6 10" id="KW-0630">Potassium</keyword>
<comment type="caution">
    <text evidence="10">Lacks conserved residue(s) required for the propagation of feature annotation.</text>
</comment>
<keyword evidence="8 10" id="KW-0406">Ion transport</keyword>
<comment type="subcellular location">
    <subcellularLocation>
        <location evidence="1">Cell membrane</location>
        <topology evidence="1">Multi-pass membrane protein</topology>
    </subcellularLocation>
    <subcellularLocation>
        <location evidence="10">Membrane</location>
        <topology evidence="10">Multi-pass membrane protein</topology>
    </subcellularLocation>
</comment>
<evidence type="ECO:0000313" key="13">
    <source>
        <dbReference type="EMBL" id="KAF1002980.1"/>
    </source>
</evidence>
<dbReference type="InterPro" id="IPR003855">
    <property type="entry name" value="K+_transporter"/>
</dbReference>
<dbReference type="GO" id="GO:0015079">
    <property type="term" value="F:potassium ion transmembrane transporter activity"/>
    <property type="evidence" value="ECO:0007669"/>
    <property type="project" value="UniProtKB-UniRule"/>
</dbReference>
<dbReference type="Pfam" id="PF02705">
    <property type="entry name" value="K_trans"/>
    <property type="match status" value="1"/>
</dbReference>
<keyword evidence="3" id="KW-0813">Transport</keyword>
<evidence type="ECO:0000256" key="1">
    <source>
        <dbReference type="ARBA" id="ARBA00004651"/>
    </source>
</evidence>
<keyword evidence="5 10" id="KW-0812">Transmembrane</keyword>
<evidence type="ECO:0000256" key="10">
    <source>
        <dbReference type="RuleBase" id="RU321113"/>
    </source>
</evidence>
<evidence type="ECO:0000256" key="2">
    <source>
        <dbReference type="ARBA" id="ARBA00008440"/>
    </source>
</evidence>
<keyword evidence="7 10" id="KW-1133">Transmembrane helix</keyword>
<dbReference type="PANTHER" id="PTHR30540">
    <property type="entry name" value="OSMOTIC STRESS POTASSIUM TRANSPORTER"/>
    <property type="match status" value="1"/>
</dbReference>
<evidence type="ECO:0000256" key="3">
    <source>
        <dbReference type="ARBA" id="ARBA00022448"/>
    </source>
</evidence>
<dbReference type="GO" id="GO:0005886">
    <property type="term" value="C:plasma membrane"/>
    <property type="evidence" value="ECO:0007669"/>
    <property type="project" value="UniProtKB-SubCell"/>
</dbReference>
<dbReference type="InterPro" id="IPR053952">
    <property type="entry name" value="K_trans_C"/>
</dbReference>
<comment type="function">
    <text evidence="10">Potassium transporter.</text>
</comment>
<evidence type="ECO:0000256" key="9">
    <source>
        <dbReference type="ARBA" id="ARBA00023136"/>
    </source>
</evidence>
<comment type="similarity">
    <text evidence="2 10">Belongs to the HAK/KUP transporter (TC 2.A.72.3) family.</text>
</comment>
<feature type="transmembrane region" description="Helical" evidence="10">
    <location>
        <begin position="134"/>
        <end position="153"/>
    </location>
</feature>
<comment type="caution">
    <text evidence="13">The sequence shown here is derived from an EMBL/GenBank/DDBJ whole genome shotgun (WGS) entry which is preliminary data.</text>
</comment>
<evidence type="ECO:0000256" key="4">
    <source>
        <dbReference type="ARBA" id="ARBA00022538"/>
    </source>
</evidence>
<organism evidence="13 14">
    <name type="scientific">Apium graveolens</name>
    <name type="common">Celery</name>
    <dbReference type="NCBI Taxonomy" id="4045"/>
    <lineage>
        <taxon>Eukaryota</taxon>
        <taxon>Viridiplantae</taxon>
        <taxon>Streptophyta</taxon>
        <taxon>Embryophyta</taxon>
        <taxon>Tracheophyta</taxon>
        <taxon>Spermatophyta</taxon>
        <taxon>Magnoliopsida</taxon>
        <taxon>eudicotyledons</taxon>
        <taxon>Gunneridae</taxon>
        <taxon>Pentapetalae</taxon>
        <taxon>asterids</taxon>
        <taxon>campanulids</taxon>
        <taxon>Apiales</taxon>
        <taxon>Apiaceae</taxon>
        <taxon>Apioideae</taxon>
        <taxon>apioid superclade</taxon>
        <taxon>Apieae</taxon>
        <taxon>Apium</taxon>
    </lineage>
</organism>
<protein>
    <recommendedName>
        <fullName evidence="10">Potassium transporter</fullName>
    </recommendedName>
</protein>
<feature type="transmembrane region" description="Helical" evidence="10">
    <location>
        <begin position="290"/>
        <end position="312"/>
    </location>
</feature>
<keyword evidence="4 10" id="KW-0633">Potassium transport</keyword>
<evidence type="ECO:0000259" key="11">
    <source>
        <dbReference type="Pfam" id="PF02705"/>
    </source>
</evidence>
<evidence type="ECO:0000256" key="5">
    <source>
        <dbReference type="ARBA" id="ARBA00022692"/>
    </source>
</evidence>
<gene>
    <name evidence="13" type="ORF">AG4045_009078</name>
</gene>
<keyword evidence="9 10" id="KW-0472">Membrane</keyword>
<dbReference type="NCBIfam" id="TIGR00794">
    <property type="entry name" value="kup"/>
    <property type="match status" value="1"/>
</dbReference>
<evidence type="ECO:0000256" key="8">
    <source>
        <dbReference type="ARBA" id="ARBA00023065"/>
    </source>
</evidence>
<evidence type="ECO:0000256" key="7">
    <source>
        <dbReference type="ARBA" id="ARBA00022989"/>
    </source>
</evidence>
<evidence type="ECO:0000256" key="6">
    <source>
        <dbReference type="ARBA" id="ARBA00022958"/>
    </source>
</evidence>
<feature type="domain" description="K+ potassium transporter C-terminal" evidence="12">
    <location>
        <begin position="370"/>
        <end position="584"/>
    </location>
</feature>
<feature type="transmembrane region" description="Helical" evidence="10">
    <location>
        <begin position="173"/>
        <end position="194"/>
    </location>
</feature>
<feature type="transmembrane region" description="Helical" evidence="10">
    <location>
        <begin position="38"/>
        <end position="56"/>
    </location>
</feature>
<name>A0A6L5BBS4_APIGR</name>
<dbReference type="Pfam" id="PF22776">
    <property type="entry name" value="K_trans_C"/>
    <property type="match status" value="1"/>
</dbReference>
<evidence type="ECO:0000313" key="14">
    <source>
        <dbReference type="Proteomes" id="UP000593563"/>
    </source>
</evidence>
<keyword evidence="14" id="KW-1185">Reference proteome</keyword>
<accession>A0A6L5BBS4</accession>
<dbReference type="PANTHER" id="PTHR30540:SF117">
    <property type="entry name" value="POTASSIUM TRANSPORTER"/>
    <property type="match status" value="1"/>
</dbReference>
<feature type="transmembrane region" description="Helical" evidence="10">
    <location>
        <begin position="6"/>
        <end position="26"/>
    </location>
</feature>
<feature type="transmembrane region" description="Helical" evidence="10">
    <location>
        <begin position="238"/>
        <end position="254"/>
    </location>
</feature>
<feature type="transmembrane region" description="Helical" evidence="10">
    <location>
        <begin position="260"/>
        <end position="283"/>
    </location>
</feature>
<dbReference type="InterPro" id="IPR053951">
    <property type="entry name" value="K_trans_N"/>
</dbReference>
<evidence type="ECO:0000259" key="12">
    <source>
        <dbReference type="Pfam" id="PF22776"/>
    </source>
</evidence>
<proteinExistence type="inferred from homology"/>
<dbReference type="Proteomes" id="UP000593563">
    <property type="component" value="Unassembled WGS sequence"/>
</dbReference>